<name>A0ABP0T5F1_RICHE</name>
<sequence length="81" mass="9507">MTDKTQEFCNKLNDYGICVAYSFASYKKSSKGILEFLSPYLLKNAFDIEYIKAYIPEAYIKKRVIKMMLWNCLVNEKSETI</sequence>
<evidence type="ECO:0000313" key="2">
    <source>
        <dbReference type="Proteomes" id="UP001642485"/>
    </source>
</evidence>
<keyword evidence="2" id="KW-1185">Reference proteome</keyword>
<reference evidence="1 2" key="1">
    <citation type="submission" date="2024-02" db="EMBL/GenBank/DDBJ databases">
        <authorList>
            <person name="Nijsse B."/>
            <person name="Sprong H."/>
        </authorList>
    </citation>
    <scope>NUCLEOTIDE SEQUENCE [LARGE SCALE GENOMIC DNA]</scope>
    <source>
        <strain evidence="1">OB144</strain>
    </source>
</reference>
<protein>
    <submittedName>
        <fullName evidence="1">Uncharacterized protein</fullName>
    </submittedName>
</protein>
<accession>A0ABP0T5F1</accession>
<organism evidence="1 2">
    <name type="scientific">Rickettsia helvetica</name>
    <dbReference type="NCBI Taxonomy" id="35789"/>
    <lineage>
        <taxon>Bacteria</taxon>
        <taxon>Pseudomonadati</taxon>
        <taxon>Pseudomonadota</taxon>
        <taxon>Alphaproteobacteria</taxon>
        <taxon>Rickettsiales</taxon>
        <taxon>Rickettsiaceae</taxon>
        <taxon>Rickettsieae</taxon>
        <taxon>Rickettsia</taxon>
        <taxon>spotted fever group</taxon>
    </lineage>
</organism>
<proteinExistence type="predicted"/>
<dbReference type="Proteomes" id="UP001642485">
    <property type="component" value="Chromosome"/>
</dbReference>
<gene>
    <name evidence="1" type="ORF">OB144RH_05995</name>
</gene>
<evidence type="ECO:0000313" key="1">
    <source>
        <dbReference type="EMBL" id="CAK9121322.1"/>
    </source>
</evidence>
<dbReference type="EMBL" id="OZ018776">
    <property type="protein sequence ID" value="CAK9121322.1"/>
    <property type="molecule type" value="Genomic_DNA"/>
</dbReference>